<dbReference type="PANTHER" id="PTHR38439:SF2">
    <property type="entry name" value="OUTER MEMBRANE PROTEIN H.8"/>
    <property type="match status" value="1"/>
</dbReference>
<dbReference type="SUPFAM" id="SSF49503">
    <property type="entry name" value="Cupredoxins"/>
    <property type="match status" value="1"/>
</dbReference>
<evidence type="ECO:0000259" key="6">
    <source>
        <dbReference type="Pfam" id="PF00127"/>
    </source>
</evidence>
<feature type="compositionally biased region" description="Polar residues" evidence="5">
    <location>
        <begin position="15"/>
        <end position="24"/>
    </location>
</feature>
<feature type="domain" description="Blue (type 1) copper" evidence="6">
    <location>
        <begin position="72"/>
        <end position="186"/>
    </location>
</feature>
<dbReference type="InterPro" id="IPR050845">
    <property type="entry name" value="Cu-binding_ET"/>
</dbReference>
<evidence type="ECO:0000313" key="8">
    <source>
        <dbReference type="Proteomes" id="UP001501285"/>
    </source>
</evidence>
<dbReference type="InterPro" id="IPR008972">
    <property type="entry name" value="Cupredoxin"/>
</dbReference>
<keyword evidence="1" id="KW-0813">Transport</keyword>
<evidence type="ECO:0000256" key="2">
    <source>
        <dbReference type="ARBA" id="ARBA00022723"/>
    </source>
</evidence>
<keyword evidence="4" id="KW-0186">Copper</keyword>
<dbReference type="Gene3D" id="2.60.40.420">
    <property type="entry name" value="Cupredoxins - blue copper proteins"/>
    <property type="match status" value="1"/>
</dbReference>
<comment type="caution">
    <text evidence="7">The sequence shown here is derived from an EMBL/GenBank/DDBJ whole genome shotgun (WGS) entry which is preliminary data.</text>
</comment>
<dbReference type="PANTHER" id="PTHR38439">
    <property type="entry name" value="AURACYANIN-B"/>
    <property type="match status" value="1"/>
</dbReference>
<accession>A0ABN2UJM5</accession>
<evidence type="ECO:0000313" key="7">
    <source>
        <dbReference type="EMBL" id="GAA2038607.1"/>
    </source>
</evidence>
<sequence>MMAAVAAGGALLAGCSTSPGQTTAPPDGPSSVGFSSTSTGPDPDERGTATQDPGAGKAVSAGTIPVEVGSASGAKEFHYDKVMLTEPAGHKIKLRFVNHTDSQDEVGHNWVLVRAGQEGAVVSSGQAAGDNNDWLNVDDPAIVAHTQLIEGGQSNTITFSAPPGTYTYLCTFPQHYAAGEKGTLVIK</sequence>
<protein>
    <recommendedName>
        <fullName evidence="6">Blue (type 1) copper domain-containing protein</fullName>
    </recommendedName>
</protein>
<keyword evidence="3" id="KW-0249">Electron transport</keyword>
<dbReference type="Proteomes" id="UP001501285">
    <property type="component" value="Unassembled WGS sequence"/>
</dbReference>
<evidence type="ECO:0000256" key="4">
    <source>
        <dbReference type="ARBA" id="ARBA00023008"/>
    </source>
</evidence>
<evidence type="ECO:0000256" key="1">
    <source>
        <dbReference type="ARBA" id="ARBA00022448"/>
    </source>
</evidence>
<proteinExistence type="predicted"/>
<name>A0ABN2UJM5_9MICO</name>
<keyword evidence="8" id="KW-1185">Reference proteome</keyword>
<feature type="region of interest" description="Disordered" evidence="5">
    <location>
        <begin position="12"/>
        <end position="60"/>
    </location>
</feature>
<gene>
    <name evidence="7" type="ORF">GCM10009740_33690</name>
</gene>
<organism evidence="7 8">
    <name type="scientific">Terrabacter terrae</name>
    <dbReference type="NCBI Taxonomy" id="318434"/>
    <lineage>
        <taxon>Bacteria</taxon>
        <taxon>Bacillati</taxon>
        <taxon>Actinomycetota</taxon>
        <taxon>Actinomycetes</taxon>
        <taxon>Micrococcales</taxon>
        <taxon>Intrasporangiaceae</taxon>
        <taxon>Terrabacter</taxon>
    </lineage>
</organism>
<dbReference type="Pfam" id="PF00127">
    <property type="entry name" value="Copper-bind"/>
    <property type="match status" value="1"/>
</dbReference>
<evidence type="ECO:0000256" key="3">
    <source>
        <dbReference type="ARBA" id="ARBA00022982"/>
    </source>
</evidence>
<dbReference type="InterPro" id="IPR000923">
    <property type="entry name" value="BlueCu_1"/>
</dbReference>
<dbReference type="EMBL" id="BAAANB010000021">
    <property type="protein sequence ID" value="GAA2038607.1"/>
    <property type="molecule type" value="Genomic_DNA"/>
</dbReference>
<keyword evidence="2" id="KW-0479">Metal-binding</keyword>
<reference evidence="7 8" key="1">
    <citation type="journal article" date="2019" name="Int. J. Syst. Evol. Microbiol.">
        <title>The Global Catalogue of Microorganisms (GCM) 10K type strain sequencing project: providing services to taxonomists for standard genome sequencing and annotation.</title>
        <authorList>
            <consortium name="The Broad Institute Genomics Platform"/>
            <consortium name="The Broad Institute Genome Sequencing Center for Infectious Disease"/>
            <person name="Wu L."/>
            <person name="Ma J."/>
        </authorList>
    </citation>
    <scope>NUCLEOTIDE SEQUENCE [LARGE SCALE GENOMIC DNA]</scope>
    <source>
        <strain evidence="7 8">JCM 14283</strain>
    </source>
</reference>
<evidence type="ECO:0000256" key="5">
    <source>
        <dbReference type="SAM" id="MobiDB-lite"/>
    </source>
</evidence>